<evidence type="ECO:0000313" key="2">
    <source>
        <dbReference type="EMBL" id="KOM47403.1"/>
    </source>
</evidence>
<gene>
    <name evidence="2" type="ORF">LR48_Vigan07g110700</name>
</gene>
<proteinExistence type="predicted"/>
<feature type="compositionally biased region" description="Basic and acidic residues" evidence="1">
    <location>
        <begin position="1"/>
        <end position="11"/>
    </location>
</feature>
<dbReference type="Proteomes" id="UP000053144">
    <property type="component" value="Chromosome 7"/>
</dbReference>
<evidence type="ECO:0000313" key="3">
    <source>
        <dbReference type="Proteomes" id="UP000053144"/>
    </source>
</evidence>
<name>A0A0L9UXB4_PHAAN</name>
<sequence length="119" mass="13432">MESEKTSKSVKGEVATTAERQFTVERHSGTHVGSAEGKQSELGARKLQLLEGLDESRRRRRIRTSRELFPSPETLLQPSPQSSDHSIEEMENNNIRRTLVDYTNVAGPQHFNNIVIGCR</sequence>
<feature type="compositionally biased region" description="Polar residues" evidence="1">
    <location>
        <begin position="74"/>
        <end position="84"/>
    </location>
</feature>
<accession>A0A0L9UXB4</accession>
<reference evidence="3" key="1">
    <citation type="journal article" date="2015" name="Proc. Natl. Acad. Sci. U.S.A.">
        <title>Genome sequencing of adzuki bean (Vigna angularis) provides insight into high starch and low fat accumulation and domestication.</title>
        <authorList>
            <person name="Yang K."/>
            <person name="Tian Z."/>
            <person name="Chen C."/>
            <person name="Luo L."/>
            <person name="Zhao B."/>
            <person name="Wang Z."/>
            <person name="Yu L."/>
            <person name="Li Y."/>
            <person name="Sun Y."/>
            <person name="Li W."/>
            <person name="Chen Y."/>
            <person name="Li Y."/>
            <person name="Zhang Y."/>
            <person name="Ai D."/>
            <person name="Zhao J."/>
            <person name="Shang C."/>
            <person name="Ma Y."/>
            <person name="Wu B."/>
            <person name="Wang M."/>
            <person name="Gao L."/>
            <person name="Sun D."/>
            <person name="Zhang P."/>
            <person name="Guo F."/>
            <person name="Wang W."/>
            <person name="Li Y."/>
            <person name="Wang J."/>
            <person name="Varshney R.K."/>
            <person name="Wang J."/>
            <person name="Ling H.Q."/>
            <person name="Wan P."/>
        </authorList>
    </citation>
    <scope>NUCLEOTIDE SEQUENCE</scope>
    <source>
        <strain evidence="3">cv. Jingnong 6</strain>
    </source>
</reference>
<protein>
    <submittedName>
        <fullName evidence="2">Uncharacterized protein</fullName>
    </submittedName>
</protein>
<dbReference type="EMBL" id="CM003377">
    <property type="protein sequence ID" value="KOM47403.1"/>
    <property type="molecule type" value="Genomic_DNA"/>
</dbReference>
<feature type="region of interest" description="Disordered" evidence="1">
    <location>
        <begin position="1"/>
        <end position="90"/>
    </location>
</feature>
<dbReference type="AlphaFoldDB" id="A0A0L9UXB4"/>
<evidence type="ECO:0000256" key="1">
    <source>
        <dbReference type="SAM" id="MobiDB-lite"/>
    </source>
</evidence>
<organism evidence="2 3">
    <name type="scientific">Phaseolus angularis</name>
    <name type="common">Azuki bean</name>
    <name type="synonym">Vigna angularis</name>
    <dbReference type="NCBI Taxonomy" id="3914"/>
    <lineage>
        <taxon>Eukaryota</taxon>
        <taxon>Viridiplantae</taxon>
        <taxon>Streptophyta</taxon>
        <taxon>Embryophyta</taxon>
        <taxon>Tracheophyta</taxon>
        <taxon>Spermatophyta</taxon>
        <taxon>Magnoliopsida</taxon>
        <taxon>eudicotyledons</taxon>
        <taxon>Gunneridae</taxon>
        <taxon>Pentapetalae</taxon>
        <taxon>rosids</taxon>
        <taxon>fabids</taxon>
        <taxon>Fabales</taxon>
        <taxon>Fabaceae</taxon>
        <taxon>Papilionoideae</taxon>
        <taxon>50 kb inversion clade</taxon>
        <taxon>NPAAA clade</taxon>
        <taxon>indigoferoid/millettioid clade</taxon>
        <taxon>Phaseoleae</taxon>
        <taxon>Vigna</taxon>
    </lineage>
</organism>
<dbReference type="Gramene" id="KOM47403">
    <property type="protein sequence ID" value="KOM47403"/>
    <property type="gene ID" value="LR48_Vigan07g110700"/>
</dbReference>